<proteinExistence type="predicted"/>
<organism evidence="3 4">
    <name type="scientific">Symbiodinium microadriaticum</name>
    <name type="common">Dinoflagellate</name>
    <name type="synonym">Zooxanthella microadriatica</name>
    <dbReference type="NCBI Taxonomy" id="2951"/>
    <lineage>
        <taxon>Eukaryota</taxon>
        <taxon>Sar</taxon>
        <taxon>Alveolata</taxon>
        <taxon>Dinophyceae</taxon>
        <taxon>Suessiales</taxon>
        <taxon>Symbiodiniaceae</taxon>
        <taxon>Symbiodinium</taxon>
    </lineage>
</organism>
<keyword evidence="2" id="KW-0472">Membrane</keyword>
<feature type="transmembrane region" description="Helical" evidence="2">
    <location>
        <begin position="139"/>
        <end position="157"/>
    </location>
</feature>
<accession>A0A1Q9DFX2</accession>
<reference evidence="3 4" key="1">
    <citation type="submission" date="2016-02" db="EMBL/GenBank/DDBJ databases">
        <title>Genome analysis of coral dinoflagellate symbionts highlights evolutionary adaptations to a symbiotic lifestyle.</title>
        <authorList>
            <person name="Aranda M."/>
            <person name="Li Y."/>
            <person name="Liew Y.J."/>
            <person name="Baumgarten S."/>
            <person name="Simakov O."/>
            <person name="Wilson M."/>
            <person name="Piel J."/>
            <person name="Ashoor H."/>
            <person name="Bougouffa S."/>
            <person name="Bajic V.B."/>
            <person name="Ryu T."/>
            <person name="Ravasi T."/>
            <person name="Bayer T."/>
            <person name="Micklem G."/>
            <person name="Kim H."/>
            <person name="Bhak J."/>
            <person name="Lajeunesse T.C."/>
            <person name="Voolstra C.R."/>
        </authorList>
    </citation>
    <scope>NUCLEOTIDE SEQUENCE [LARGE SCALE GENOMIC DNA]</scope>
    <source>
        <strain evidence="3 4">CCMP2467</strain>
    </source>
</reference>
<evidence type="ECO:0000313" key="3">
    <source>
        <dbReference type="EMBL" id="OLP94072.1"/>
    </source>
</evidence>
<feature type="transmembrane region" description="Helical" evidence="2">
    <location>
        <begin position="54"/>
        <end position="73"/>
    </location>
</feature>
<evidence type="ECO:0000256" key="1">
    <source>
        <dbReference type="SAM" id="MobiDB-lite"/>
    </source>
</evidence>
<protein>
    <submittedName>
        <fullName evidence="3">Uncharacterized protein</fullName>
    </submittedName>
</protein>
<name>A0A1Q9DFX2_SYMMI</name>
<dbReference type="Proteomes" id="UP000186817">
    <property type="component" value="Unassembled WGS sequence"/>
</dbReference>
<sequence>MLWIGAVWAQLYSAEGTRPGRHIFQQLATNGVAESPKTCDFDALMENIGKAEGLWNAVIAFGLMSLIVGLVCCCIRAIGLLGAGAAAIAGVANLIIPAIASVNFSGVFDTHCPDLKHHPIFHEMAALGTPAGCYSCGKGMITLGLAFFNLLVAFYLVQRHQKAKNLPDSPEAPETPAVPAVPTPE</sequence>
<comment type="caution">
    <text evidence="3">The sequence shown here is derived from an EMBL/GenBank/DDBJ whole genome shotgun (WGS) entry which is preliminary data.</text>
</comment>
<keyword evidence="2" id="KW-1133">Transmembrane helix</keyword>
<dbReference type="OrthoDB" id="426513at2759"/>
<feature type="transmembrane region" description="Helical" evidence="2">
    <location>
        <begin position="80"/>
        <end position="100"/>
    </location>
</feature>
<feature type="region of interest" description="Disordered" evidence="1">
    <location>
        <begin position="165"/>
        <end position="185"/>
    </location>
</feature>
<evidence type="ECO:0000313" key="4">
    <source>
        <dbReference type="Proteomes" id="UP000186817"/>
    </source>
</evidence>
<dbReference type="AlphaFoldDB" id="A0A1Q9DFX2"/>
<evidence type="ECO:0000256" key="2">
    <source>
        <dbReference type="SAM" id="Phobius"/>
    </source>
</evidence>
<dbReference type="EMBL" id="LSRX01000559">
    <property type="protein sequence ID" value="OLP94072.1"/>
    <property type="molecule type" value="Genomic_DNA"/>
</dbReference>
<keyword evidence="2" id="KW-0812">Transmembrane</keyword>
<gene>
    <name evidence="3" type="ORF">AK812_SmicGene23956</name>
</gene>
<keyword evidence="4" id="KW-1185">Reference proteome</keyword>